<dbReference type="EMBL" id="JABSTU010000005">
    <property type="protein sequence ID" value="KAH8031752.1"/>
    <property type="molecule type" value="Genomic_DNA"/>
</dbReference>
<evidence type="ECO:0000313" key="1">
    <source>
        <dbReference type="EMBL" id="KAH8031752.1"/>
    </source>
</evidence>
<dbReference type="AlphaFoldDB" id="A0A9J6ECF7"/>
<name>A0A9J6ECF7_RHIMP</name>
<keyword evidence="2" id="KW-1185">Reference proteome</keyword>
<proteinExistence type="predicted"/>
<reference evidence="1" key="1">
    <citation type="journal article" date="2020" name="Cell">
        <title>Large-Scale Comparative Analyses of Tick Genomes Elucidate Their Genetic Diversity and Vector Capacities.</title>
        <authorList>
            <consortium name="Tick Genome and Microbiome Consortium (TIGMIC)"/>
            <person name="Jia N."/>
            <person name="Wang J."/>
            <person name="Shi W."/>
            <person name="Du L."/>
            <person name="Sun Y."/>
            <person name="Zhan W."/>
            <person name="Jiang J.F."/>
            <person name="Wang Q."/>
            <person name="Zhang B."/>
            <person name="Ji P."/>
            <person name="Bell-Sakyi L."/>
            <person name="Cui X.M."/>
            <person name="Yuan T.T."/>
            <person name="Jiang B.G."/>
            <person name="Yang W.F."/>
            <person name="Lam T.T."/>
            <person name="Chang Q.C."/>
            <person name="Ding S.J."/>
            <person name="Wang X.J."/>
            <person name="Zhu J.G."/>
            <person name="Ruan X.D."/>
            <person name="Zhao L."/>
            <person name="Wei J.T."/>
            <person name="Ye R.Z."/>
            <person name="Que T.C."/>
            <person name="Du C.H."/>
            <person name="Zhou Y.H."/>
            <person name="Cheng J.X."/>
            <person name="Dai P.F."/>
            <person name="Guo W.B."/>
            <person name="Han X.H."/>
            <person name="Huang E.J."/>
            <person name="Li L.F."/>
            <person name="Wei W."/>
            <person name="Gao Y.C."/>
            <person name="Liu J.Z."/>
            <person name="Shao H.Z."/>
            <person name="Wang X."/>
            <person name="Wang C.C."/>
            <person name="Yang T.C."/>
            <person name="Huo Q.B."/>
            <person name="Li W."/>
            <person name="Chen H.Y."/>
            <person name="Chen S.E."/>
            <person name="Zhou L.G."/>
            <person name="Ni X.B."/>
            <person name="Tian J.H."/>
            <person name="Sheng Y."/>
            <person name="Liu T."/>
            <person name="Pan Y.S."/>
            <person name="Xia L.Y."/>
            <person name="Li J."/>
            <person name="Zhao F."/>
            <person name="Cao W.C."/>
        </authorList>
    </citation>
    <scope>NUCLEOTIDE SEQUENCE</scope>
    <source>
        <strain evidence="1">Rmic-2018</strain>
    </source>
</reference>
<evidence type="ECO:0000313" key="2">
    <source>
        <dbReference type="Proteomes" id="UP000821866"/>
    </source>
</evidence>
<reference evidence="1" key="2">
    <citation type="submission" date="2021-09" db="EMBL/GenBank/DDBJ databases">
        <authorList>
            <person name="Jia N."/>
            <person name="Wang J."/>
            <person name="Shi W."/>
            <person name="Du L."/>
            <person name="Sun Y."/>
            <person name="Zhan W."/>
            <person name="Jiang J."/>
            <person name="Wang Q."/>
            <person name="Zhang B."/>
            <person name="Ji P."/>
            <person name="Sakyi L.B."/>
            <person name="Cui X."/>
            <person name="Yuan T."/>
            <person name="Jiang B."/>
            <person name="Yang W."/>
            <person name="Lam T.T.-Y."/>
            <person name="Chang Q."/>
            <person name="Ding S."/>
            <person name="Wang X."/>
            <person name="Zhu J."/>
            <person name="Ruan X."/>
            <person name="Zhao L."/>
            <person name="Wei J."/>
            <person name="Que T."/>
            <person name="Du C."/>
            <person name="Cheng J."/>
            <person name="Dai P."/>
            <person name="Han X."/>
            <person name="Huang E."/>
            <person name="Gao Y."/>
            <person name="Liu J."/>
            <person name="Shao H."/>
            <person name="Ye R."/>
            <person name="Li L."/>
            <person name="Wei W."/>
            <person name="Wang X."/>
            <person name="Wang C."/>
            <person name="Huo Q."/>
            <person name="Li W."/>
            <person name="Guo W."/>
            <person name="Chen H."/>
            <person name="Chen S."/>
            <person name="Zhou L."/>
            <person name="Zhou L."/>
            <person name="Ni X."/>
            <person name="Tian J."/>
            <person name="Zhou Y."/>
            <person name="Sheng Y."/>
            <person name="Liu T."/>
            <person name="Pan Y."/>
            <person name="Xia L."/>
            <person name="Li J."/>
            <person name="Zhao F."/>
            <person name="Cao W."/>
        </authorList>
    </citation>
    <scope>NUCLEOTIDE SEQUENCE</scope>
    <source>
        <strain evidence="1">Rmic-2018</strain>
        <tissue evidence="1">Larvae</tissue>
    </source>
</reference>
<dbReference type="Proteomes" id="UP000821866">
    <property type="component" value="Chromosome 3"/>
</dbReference>
<comment type="caution">
    <text evidence="1">The sequence shown here is derived from an EMBL/GenBank/DDBJ whole genome shotgun (WGS) entry which is preliminary data.</text>
</comment>
<dbReference type="VEuPathDB" id="VectorBase:LOC119183606"/>
<sequence>MTSVDLDRLCCRLSSLQADELHCLDDEILLSTPKVRGMPVPVAVNTLRIHAEAISNFNERLNHVSSMYTCLMERGLIGPWVLYRVDHTMGVNHNDFVTRFKEAIQCERETAFSCNVRLGRTYACVLIPENDSFGANHEVCCLCLWTFLACVVVYKPSEGHSERIRQALREALQDDPDIFLWGEFNDLGAAQQAALKSSMTGEGFANGCDDSVGISSIF</sequence>
<organism evidence="1 2">
    <name type="scientific">Rhipicephalus microplus</name>
    <name type="common">Cattle tick</name>
    <name type="synonym">Boophilus microplus</name>
    <dbReference type="NCBI Taxonomy" id="6941"/>
    <lineage>
        <taxon>Eukaryota</taxon>
        <taxon>Metazoa</taxon>
        <taxon>Ecdysozoa</taxon>
        <taxon>Arthropoda</taxon>
        <taxon>Chelicerata</taxon>
        <taxon>Arachnida</taxon>
        <taxon>Acari</taxon>
        <taxon>Parasitiformes</taxon>
        <taxon>Ixodida</taxon>
        <taxon>Ixodoidea</taxon>
        <taxon>Ixodidae</taxon>
        <taxon>Rhipicephalinae</taxon>
        <taxon>Rhipicephalus</taxon>
        <taxon>Boophilus</taxon>
    </lineage>
</organism>
<protein>
    <submittedName>
        <fullName evidence="1">Uncharacterized protein</fullName>
    </submittedName>
</protein>
<accession>A0A9J6ECF7</accession>
<gene>
    <name evidence="1" type="ORF">HPB51_020747</name>
</gene>